<dbReference type="EMBL" id="JALBUT010000007">
    <property type="protein sequence ID" value="MDX8415942.1"/>
    <property type="molecule type" value="Genomic_DNA"/>
</dbReference>
<dbReference type="Proteomes" id="UP001275932">
    <property type="component" value="Unassembled WGS sequence"/>
</dbReference>
<gene>
    <name evidence="9" type="ORF">MOX91_07110</name>
</gene>
<evidence type="ECO:0000256" key="1">
    <source>
        <dbReference type="ARBA" id="ARBA00004162"/>
    </source>
</evidence>
<evidence type="ECO:0000256" key="8">
    <source>
        <dbReference type="SAM" id="Phobius"/>
    </source>
</evidence>
<evidence type="ECO:0000256" key="2">
    <source>
        <dbReference type="ARBA" id="ARBA00005811"/>
    </source>
</evidence>
<keyword evidence="7" id="KW-0813">Transport</keyword>
<evidence type="ECO:0000256" key="5">
    <source>
        <dbReference type="ARBA" id="ARBA00022989"/>
    </source>
</evidence>
<dbReference type="RefSeq" id="WP_370397395.1">
    <property type="nucleotide sequence ID" value="NZ_JALBUT010000007.1"/>
</dbReference>
<evidence type="ECO:0000256" key="4">
    <source>
        <dbReference type="ARBA" id="ARBA00022692"/>
    </source>
</evidence>
<evidence type="ECO:0000256" key="6">
    <source>
        <dbReference type="ARBA" id="ARBA00023136"/>
    </source>
</evidence>
<reference evidence="9 10" key="1">
    <citation type="submission" date="2022-03" db="EMBL/GenBank/DDBJ databases">
        <title>Novel taxa within the pig intestine.</title>
        <authorList>
            <person name="Wylensek D."/>
            <person name="Bishof K."/>
            <person name="Afrizal A."/>
            <person name="Clavel T."/>
        </authorList>
    </citation>
    <scope>NUCLEOTIDE SEQUENCE [LARGE SCALE GENOMIC DNA]</scope>
    <source>
        <strain evidence="9 10">CLA-KB-P66</strain>
    </source>
</reference>
<comment type="similarity">
    <text evidence="2 7">Belongs to the ExbD/TolR family.</text>
</comment>
<name>A0ABU4WHA7_9BACT</name>
<comment type="subcellular location">
    <subcellularLocation>
        <location evidence="1">Cell membrane</location>
        <topology evidence="1">Single-pass membrane protein</topology>
    </subcellularLocation>
    <subcellularLocation>
        <location evidence="7">Cell membrane</location>
        <topology evidence="7">Single-pass type II membrane protein</topology>
    </subcellularLocation>
</comment>
<evidence type="ECO:0000256" key="3">
    <source>
        <dbReference type="ARBA" id="ARBA00022475"/>
    </source>
</evidence>
<keyword evidence="6 8" id="KW-0472">Membrane</keyword>
<keyword evidence="4 7" id="KW-0812">Transmembrane</keyword>
<dbReference type="Gene3D" id="3.30.420.270">
    <property type="match status" value="1"/>
</dbReference>
<comment type="caution">
    <text evidence="9">The sequence shown here is derived from an EMBL/GenBank/DDBJ whole genome shotgun (WGS) entry which is preliminary data.</text>
</comment>
<dbReference type="PANTHER" id="PTHR30558:SF3">
    <property type="entry name" value="BIOPOLYMER TRANSPORT PROTEIN EXBD-RELATED"/>
    <property type="match status" value="1"/>
</dbReference>
<dbReference type="PANTHER" id="PTHR30558">
    <property type="entry name" value="EXBD MEMBRANE COMPONENT OF PMF-DRIVEN MACROMOLECULE IMPORT SYSTEM"/>
    <property type="match status" value="1"/>
</dbReference>
<dbReference type="Pfam" id="PF02472">
    <property type="entry name" value="ExbD"/>
    <property type="match status" value="1"/>
</dbReference>
<feature type="transmembrane region" description="Helical" evidence="8">
    <location>
        <begin position="15"/>
        <end position="34"/>
    </location>
</feature>
<evidence type="ECO:0000313" key="10">
    <source>
        <dbReference type="Proteomes" id="UP001275932"/>
    </source>
</evidence>
<evidence type="ECO:0000256" key="7">
    <source>
        <dbReference type="RuleBase" id="RU003879"/>
    </source>
</evidence>
<organism evidence="9 10">
    <name type="scientific">Intestinicryptomonas porci</name>
    <dbReference type="NCBI Taxonomy" id="2926320"/>
    <lineage>
        <taxon>Bacteria</taxon>
        <taxon>Pseudomonadati</taxon>
        <taxon>Verrucomicrobiota</taxon>
        <taxon>Opitutia</taxon>
        <taxon>Opitutales</taxon>
        <taxon>Intestinicryptomonaceae</taxon>
        <taxon>Intestinicryptomonas</taxon>
    </lineage>
</organism>
<sequence>MAQRKKKGLALDNDSFSLTSMIDIIFLLLIYFMYLPIQQEADMTVQLPIQTEPTETTTLPSEQVVLIKPDGSIFLNGSYIEDAPILKAQTENKTPPHEFTSLATTLTRLKKANDGGGRMTVVTIIPDGDAPHQASMFVLSACAKAGIKQVSFSDAI</sequence>
<keyword evidence="5 8" id="KW-1133">Transmembrane helix</keyword>
<keyword evidence="3" id="KW-1003">Cell membrane</keyword>
<protein>
    <submittedName>
        <fullName evidence="9">Biopolymer transporter ExbD</fullName>
    </submittedName>
</protein>
<keyword evidence="7" id="KW-0653">Protein transport</keyword>
<evidence type="ECO:0000313" key="9">
    <source>
        <dbReference type="EMBL" id="MDX8415942.1"/>
    </source>
</evidence>
<proteinExistence type="inferred from homology"/>
<keyword evidence="10" id="KW-1185">Reference proteome</keyword>
<accession>A0ABU4WHA7</accession>
<dbReference type="InterPro" id="IPR003400">
    <property type="entry name" value="ExbD"/>
</dbReference>